<feature type="domain" description="Flavin reductase like" evidence="3">
    <location>
        <begin position="729"/>
        <end position="912"/>
    </location>
</feature>
<name>L8WZX3_THACA</name>
<evidence type="ECO:0000313" key="5">
    <source>
        <dbReference type="Proteomes" id="UP000011668"/>
    </source>
</evidence>
<dbReference type="PANTHER" id="PTHR30466:SF1">
    <property type="entry name" value="FMN REDUCTASE (NADH) RUTF"/>
    <property type="match status" value="1"/>
</dbReference>
<dbReference type="EMBL" id="AFRT01000528">
    <property type="protein sequence ID" value="ELU43535.1"/>
    <property type="molecule type" value="Genomic_DNA"/>
</dbReference>
<feature type="compositionally biased region" description="Low complexity" evidence="2">
    <location>
        <begin position="452"/>
        <end position="464"/>
    </location>
</feature>
<feature type="compositionally biased region" description="Polar residues" evidence="2">
    <location>
        <begin position="434"/>
        <end position="446"/>
    </location>
</feature>
<dbReference type="AlphaFoldDB" id="L8WZX3"/>
<proteinExistence type="predicted"/>
<accession>L8WZX3</accession>
<feature type="region of interest" description="Disordered" evidence="2">
    <location>
        <begin position="237"/>
        <end position="493"/>
    </location>
</feature>
<dbReference type="Proteomes" id="UP000011668">
    <property type="component" value="Unassembled WGS sequence"/>
</dbReference>
<feature type="compositionally biased region" description="Polar residues" evidence="2">
    <location>
        <begin position="336"/>
        <end position="376"/>
    </location>
</feature>
<keyword evidence="1" id="KW-0560">Oxidoreductase</keyword>
<dbReference type="Pfam" id="PF01613">
    <property type="entry name" value="Flavin_Reduct"/>
    <property type="match status" value="1"/>
</dbReference>
<dbReference type="STRING" id="983506.L8WZX3"/>
<dbReference type="InterPro" id="IPR002563">
    <property type="entry name" value="Flavin_Rdtase-like_dom"/>
</dbReference>
<dbReference type="InterPro" id="IPR012349">
    <property type="entry name" value="Split_barrel_FMN-bd"/>
</dbReference>
<feature type="region of interest" description="Disordered" evidence="2">
    <location>
        <begin position="182"/>
        <end position="204"/>
    </location>
</feature>
<sequence length="914" mass="99142">MTAVYNYKKREEQILARFSKSPPSFTVHLYSGHWTLSKDNNARTFLYNSPAVVRSILDSIRAHQVPVDMLEMLDQANVPFYDGCLIVEEHDHSLATGEATPSDPSVSDAKTKPITSPAQKRRIVLYPNGETLWADISILNARNGNTWTDQQAIEFEAKILVTPPLCLDPDPIASKIASVAMNSTSLHSPKRKPSSMENDKRDDTARKAEHDKFMNVMNPRFNSLGFSFRQITWLEQNRRGERPSTPPGQSPGSRASVAPTPTPPPGSASGLPESIDDSSSQKKKLKKKREGPDSPMQVDAPSPGLNSTNKSRKNSISQIPPLQIGGGKKKQGQQGRRNTASSMEPSPAINVSSLPPHTTNGQVSAIDSPQSIQASPNPALGKKEDMQPTLGIGIPPPASHSPAPTGQQTVSGPPKKRMKTETPSIGNVPLPGVGSQQGTPQQSYLSLNPHLAAPGQQPNPAQPGIHRYSASPAPTPTTANGQPTQQYPGQLQHSYGPLGLNIANGMVFNNGTGAPAYNAVPGMQQAQMSNIHTNMFAQNQQQAANQAGSPHPHPPSRPASQASIPMRNSPHQPQPMALGGNAAPNLQTPQQGDQQGVRPASGPGQQGMQMNPGMHQPGGQMQMPVDQMLMFRQMQRMGYPGAQNMMQYPGFTMQMPAQTWQMGQMPMGVGRGQQLQQQLAAAAAMQRRGAMQRARRWLRPCRGSVEYFQYRKKSTLSHDDVALQLRNLMRSSAQPVTVMTTRLDDNEKTFHGAVLSSFTSVALHPFPLVAFAIRKPSRMADALHANRLAQPSSMHGIINILSEHQSEISKIFSRPDLYPHPFDSISYGIHEGTSILEETIGALSCSVITSLPMTSEVLSTFGLSLAKSDETIDLSSLSSELFLARVIQVLSPQGNPSPPRKPLVYYQGSYTSIL</sequence>
<feature type="compositionally biased region" description="Low complexity" evidence="2">
    <location>
        <begin position="540"/>
        <end position="550"/>
    </location>
</feature>
<dbReference type="Pfam" id="PF12090">
    <property type="entry name" value="Spt20_SEP"/>
    <property type="match status" value="1"/>
</dbReference>
<dbReference type="OrthoDB" id="1932706at2759"/>
<feature type="compositionally biased region" description="Polar residues" evidence="2">
    <location>
        <begin position="304"/>
        <end position="320"/>
    </location>
</feature>
<dbReference type="HOGENOM" id="CLU_014636_0_0_1"/>
<dbReference type="InterPro" id="IPR046468">
    <property type="entry name" value="Spt20-like_SEP"/>
</dbReference>
<gene>
    <name evidence="4" type="ORF">AG1IA_02429</name>
</gene>
<feature type="region of interest" description="Disordered" evidence="2">
    <location>
        <begin position="95"/>
        <end position="114"/>
    </location>
</feature>
<dbReference type="GO" id="GO:0042602">
    <property type="term" value="F:riboflavin reductase (NADPH) activity"/>
    <property type="evidence" value="ECO:0007669"/>
    <property type="project" value="TreeGrafter"/>
</dbReference>
<organism evidence="4 5">
    <name type="scientific">Thanatephorus cucumeris (strain AG1-IA)</name>
    <name type="common">Rice sheath blight fungus</name>
    <name type="synonym">Rhizoctonia solani</name>
    <dbReference type="NCBI Taxonomy" id="983506"/>
    <lineage>
        <taxon>Eukaryota</taxon>
        <taxon>Fungi</taxon>
        <taxon>Dikarya</taxon>
        <taxon>Basidiomycota</taxon>
        <taxon>Agaricomycotina</taxon>
        <taxon>Agaricomycetes</taxon>
        <taxon>Cantharellales</taxon>
        <taxon>Ceratobasidiaceae</taxon>
        <taxon>Rhizoctonia</taxon>
        <taxon>Rhizoctonia solani AG-1</taxon>
    </lineage>
</organism>
<evidence type="ECO:0000313" key="4">
    <source>
        <dbReference type="EMBL" id="ELU43535.1"/>
    </source>
</evidence>
<dbReference type="SMART" id="SM00903">
    <property type="entry name" value="Flavin_Reduct"/>
    <property type="match status" value="1"/>
</dbReference>
<dbReference type="InterPro" id="IPR050268">
    <property type="entry name" value="NADH-dep_flavin_reductase"/>
</dbReference>
<feature type="compositionally biased region" description="Polar residues" evidence="2">
    <location>
        <begin position="476"/>
        <end position="493"/>
    </location>
</feature>
<feature type="region of interest" description="Disordered" evidence="2">
    <location>
        <begin position="540"/>
        <end position="621"/>
    </location>
</feature>
<comment type="caution">
    <text evidence="4">The sequence shown here is derived from an EMBL/GenBank/DDBJ whole genome shotgun (WGS) entry which is preliminary data.</text>
</comment>
<dbReference type="GO" id="GO:0010181">
    <property type="term" value="F:FMN binding"/>
    <property type="evidence" value="ECO:0007669"/>
    <property type="project" value="InterPro"/>
</dbReference>
<protein>
    <submittedName>
        <fullName evidence="4">Spt20 domain-containing protein</fullName>
    </submittedName>
</protein>
<feature type="compositionally biased region" description="Polar residues" evidence="2">
    <location>
        <begin position="584"/>
        <end position="594"/>
    </location>
</feature>
<evidence type="ECO:0000256" key="2">
    <source>
        <dbReference type="SAM" id="MobiDB-lite"/>
    </source>
</evidence>
<evidence type="ECO:0000256" key="1">
    <source>
        <dbReference type="ARBA" id="ARBA00023002"/>
    </source>
</evidence>
<feature type="compositionally biased region" description="Polar residues" evidence="2">
    <location>
        <begin position="402"/>
        <end position="411"/>
    </location>
</feature>
<dbReference type="Gene3D" id="2.30.110.10">
    <property type="entry name" value="Electron Transport, Fmn-binding Protein, Chain A"/>
    <property type="match status" value="1"/>
</dbReference>
<reference evidence="4 5" key="1">
    <citation type="journal article" date="2013" name="Nat. Commun.">
        <title>The evolution and pathogenic mechanisms of the rice sheath blight pathogen.</title>
        <authorList>
            <person name="Zheng A."/>
            <person name="Lin R."/>
            <person name="Xu L."/>
            <person name="Qin P."/>
            <person name="Tang C."/>
            <person name="Ai P."/>
            <person name="Zhang D."/>
            <person name="Liu Y."/>
            <person name="Sun Z."/>
            <person name="Feng H."/>
            <person name="Wang Y."/>
            <person name="Chen Y."/>
            <person name="Liang X."/>
            <person name="Fu R."/>
            <person name="Li Q."/>
            <person name="Zhang J."/>
            <person name="Yu X."/>
            <person name="Xie Z."/>
            <person name="Ding L."/>
            <person name="Guan P."/>
            <person name="Tang J."/>
            <person name="Liang Y."/>
            <person name="Wang S."/>
            <person name="Deng Q."/>
            <person name="Li S."/>
            <person name="Zhu J."/>
            <person name="Wang L."/>
            <person name="Liu H."/>
            <person name="Li P."/>
        </authorList>
    </citation>
    <scope>NUCLEOTIDE SEQUENCE [LARGE SCALE GENOMIC DNA]</scope>
    <source>
        <strain evidence="5">AG-1 IA</strain>
    </source>
</reference>
<keyword evidence="5" id="KW-1185">Reference proteome</keyword>
<dbReference type="PANTHER" id="PTHR30466">
    <property type="entry name" value="FLAVIN REDUCTASE"/>
    <property type="match status" value="1"/>
</dbReference>
<feature type="compositionally biased region" description="Low complexity" evidence="2">
    <location>
        <begin position="602"/>
        <end position="621"/>
    </location>
</feature>
<evidence type="ECO:0000259" key="3">
    <source>
        <dbReference type="SMART" id="SM00903"/>
    </source>
</evidence>
<dbReference type="SUPFAM" id="SSF50475">
    <property type="entry name" value="FMN-binding split barrel"/>
    <property type="match status" value="1"/>
</dbReference>